<dbReference type="OrthoDB" id="7777654at2759"/>
<gene>
    <name evidence="10" type="primary">carA2</name>
    <name evidence="10" type="ORF">AK812_SmicGene30503</name>
</gene>
<feature type="repeat" description="RCC1" evidence="6">
    <location>
        <begin position="1869"/>
        <end position="1907"/>
    </location>
</feature>
<dbReference type="SMART" id="SM00248">
    <property type="entry name" value="ANK"/>
    <property type="match status" value="8"/>
</dbReference>
<keyword evidence="5" id="KW-0040">ANK repeat</keyword>
<comment type="pathway">
    <text evidence="1">Carotenoid biosynthesis.</text>
</comment>
<dbReference type="SUPFAM" id="SSF50985">
    <property type="entry name" value="RCC1/BLIP-II"/>
    <property type="match status" value="1"/>
</dbReference>
<dbReference type="Gene3D" id="1.10.443.10">
    <property type="entry name" value="Intergrase catalytic core"/>
    <property type="match status" value="1"/>
</dbReference>
<keyword evidence="2" id="KW-0125">Carotenoid biosynthesis</keyword>
<feature type="compositionally biased region" description="Acidic residues" evidence="8">
    <location>
        <begin position="1693"/>
        <end position="1708"/>
    </location>
</feature>
<name>A0A1Q9CZ33_SYMMI</name>
<evidence type="ECO:0000313" key="11">
    <source>
        <dbReference type="Proteomes" id="UP000186817"/>
    </source>
</evidence>
<keyword evidence="11" id="KW-1185">Reference proteome</keyword>
<feature type="region of interest" description="Disordered" evidence="8">
    <location>
        <begin position="1637"/>
        <end position="1708"/>
    </location>
</feature>
<feature type="repeat" description="ANK" evidence="5">
    <location>
        <begin position="1348"/>
        <end position="1380"/>
    </location>
</feature>
<dbReference type="Pfam" id="PF01593">
    <property type="entry name" value="Amino_oxidase"/>
    <property type="match status" value="1"/>
</dbReference>
<dbReference type="PRINTS" id="PR00419">
    <property type="entry name" value="ADXRDTASE"/>
</dbReference>
<sequence>MAMPQNEIQELIAPEEGFSSEEVAQAQTPRRCVVPWKFAALGSLATLLVVGALVHWEASPAQSKSLDFMSKRDSTEDQLVISFAGLRISISRESDAGSSHLAASSSTGARASTGPLAGPAVAGELAQEPSRDRFRLKTPEEERLLASTTPAEIGAFELGHLATSAASLAPVGPWTPRGRLARAYRAGLFAFEVIEGARVVPEPNGRSQAAWLLSGLPDPDFAQLQARRTDLRPYGRLAEPTWIAAQVAYLRDVEFLENRLRGKGQGTTQPEAEETEENQTRPRRPRCQREARHGAIARSNARLQRPTKPALGDHEAKPGALLTQLHLDNGEVARFSADDLTEMYYTYVVSDERSRRNTIRMKFDASEVQHFKAFRPGLHVGSVFLCLATLGMGDQLSVEVAQQSHWNVLAFRAGAMLPGEVLAYRRPFPRTATVEMLAIDDHVVCQKLSAGEAAKDQPKRDTLIFERSAQAYRDVGLVQHPKKRKRNLQRGTLLGAEVDGEEGWVAAPRHRVGTLMMATSLVARKGVCTPALLSSLLGLWVHVLMYRRPALSILGVAFSDAQKEPRNRVIALQRATLNELLALVMLGPVLQTDIRVGYVPRLYSMDASPEGAGIAYAPVPDEVVKELWRHGEHRGYYTKLEGGATALLREQGFDTEPWFGAAENFLPGPKGVVPTPLREGVLYDVAELFGSGRNRTAAHAKLGLRCCPDLLCQGQPDCLPVVGRCTGRAVQRLQELCRPSVTGILGDIDPQGCSMSKLALGAFGFLHLPGSTRYRFARAGHINVQVFTFTRPRIAATGRLEEGDTGRFDICLAAARVPKNPSKWLRLLLLLAGDIEPHPGPALQPRGPLDLQSGFAASTRHKMQKSLDAFAMWLLSEFNLQLAQVLTCANTASTALRAFGLHLYAAGLPRYLLVYAITAVQDLRPQMRGSLTGAWQIDKKWQLAEPGSCRPVISAPILQAAVSLALLWGWLDWAAITMLGFICMLHPSEFVNLRRCDLVLPRDAMSSDRIAYVHVRNPKTARFARRQHARMEDGATLSYLEALYSNLPQQEQLFRGSMHTYRRQWDAVMSRLGVPHRLSDRGATPGVLRGSGATYLYLECEDVQLVAWRGRWAKMKTVEFYLQEVAANLLLQQLSDSARSRIAVLRSAPQFASKARRADLLGTFEQALQFASKARRADLLGTFEQAARFPSKVGSRVVLDMLRIRAVSGEGLIEINLVSFLETLPAEMSPVRALKQHLHSIFGLSRFRQRRAFPDDDDVVPDDECALRPGEVQVVILSFCPASEAQVKALRDAARSGLTSKVETILHRPQDPDFGDPAPLFEASEQGQSEVARLLLEANANKDKARENGATPLFIAAQTGQLEVVRLLLEAKADKDAAIESSATPLHNAAAKGQLEVVRLLLEANADKNKALHTGATPLFIAAQEGQLEVVRLLLEANADKNKALHNGATPLFIAAQEEQLEVARLLLEAKADKDATIENSATPLHNAAAKGQLEVVRLLLEANADKNKALHNGATPLFIAAQEGQLEVVRLLLEANADKNKAIENSATPLHNAAANGHSKVAHLLTRTGSCAYHDIHGGPKNVDSKEATAKMEQSIAALGKMWGFGGTLVSELLGPVQAAQKAMAKAEHSMMAAFKDLTPPKTGAAAGSKLTNTRPKVQPADKSFVSASEWKKQQKTMNSALDKDDAYDQKDETDEDDEDDDDDDVHDDALISEDALRTPGADALMSQGACILSVHRPCTLRDCFSATYAFPQCNPQPAQVRALAPRRVVDERLGFRELEEVWVYRFGPKLCQEHVRQLSYSKRLVVDGYTSAASSGNRHIGALKQNKRLLRFGLNAKSQQDVPTHVGAVVAAVSAGEFHTCAVRSDGQLVCFGDNAYKQCDVPTNMGAVVAVSAGGLHTCAVRSDGQLICFGHNGSEQCDVPTDLGAVVAVSAGYLHTCAVRSDGHLVCFGWNSDGQCDVPTDLGAVLAVSAGTLHTCAVRSDGQLVCFGDNSDGQCDVPTDLGAVVAVSAGVFHTCTVRSNGQLVCFGVNSHGQCDVPLLRSYDAVVVAVGSRWETLLRGKDWCTKLGLRARRLVVAALEGAALDYGELLQGRVTLTAVADGWAEAIFNEADFGQFLLYPQVAAASPTVEGAKFIFSSEGVIIDAASETLTFEGRHAGHGLRGVLRCSQGGFFAALHVDLAGVDLRFRRLRFAPRHVLLKAEIRRIPVFPNLFDITSASASVAMALLNEAFAVGAPQPVLPVLRPASKAGGPLQPVPERGAQPALAAVATVLAAGAAFKRRSSQRRASAVPRRAQAATGVKAPASSVTASPAHGQRRALVVGGGVAGLATAGQLAKEGLKVTLYEKNSQVGGRCQSMQSTKVDGYRWDTGPSLLLLPKKYEDAYKRLGTDMKKELNLKRVDPPYRVSFGDETYVDVDYDPMKMTEQMEKFEPGCTSNYYRFLSVARRMLDMGLERFVDRQFESWPELVDPIGLLPEMIEKGWFSIPLINMLFSVDDLMKSWFKDDRLRAIFTFQTLYVGLTPYNSPGALCLLAGTDLTDGVWYPVGGWQGVKNTLASLAEGHGVEIKTGAEVDEVLVEGGKAVGIRLKSGEEEKADVVVVNADTPWAYKNLLHNVQEYSCGVIAMFWAVDCKVDYLRHHTIFLGTPENEEKAWTPITSAESIADKPNFYVHCPTRTDPSAAPKGCESIMILFPVANMQQMAAAGFKPGAKGELYKEIAAKARETVLRRFKEAGCGDIEKHIVEETVTQLSITEDLPLNLTGSHGNSTNGTNGTNNSLEEILVGNLAHVFKEVDSLGDMENTSNQSDAQRRHGFGDLGTNLEFLLLKVAQMETVVELQQAQLQKQQAEIVEAKEKAQVLEASRVFKKVIQKHHHQRQTREYLTPHSRDSKDSKASKAPEGEKAALLERSARQKQESKSKSEALDAVVSSKFIEDVGSGIADVAGGVAGAVTDGTGLVGDALGDAYEAAADQVSFVANTVIDTVEMAVTILLRGFTDFGAGCPDSSWPSMGVDSTGFRINWGRQKCYIRLMGQSITLFDFNFGNTNVNWPEPVKTVVSHGLAPIRAIVDIGREVAGCVMAGGVGDVFGCFGNKLLQVVPPLSFLTRMGDMLTEFVEVFARLAGSVISSVLSDSQSLVQSAIKTSFPEVAAPARVHHSSKNLVVKTHTQRHPGSKRSKLHRGEAEAQLQLNTSRSRGDGDDSDGAINFEISDNEANYAMKLITQFGGKEVDTDSCLAFAPKTRRGSNSKVTQRDWQVEQADQFIQLEPWAVPCDNSWMTDNPEKWEGYSFYTWESAIEKCVTVGYSMSTQPVLAFVGGLEFDLLPAPLADLETTVCWPDKQPSGVDLSVLRTVIKSSGVQLFSRTMRLTKRFGTGTDFTDANIHTAHETWRNPLGKATGTHGAEDDSSLQPMDRTVQPAQLAQESTEEALASASEGDLSSFRWSEDELQVASMLYDSYLNTNLSEHLRDAKAREHLDLMQTNGDFELFSFRNPGLVSFNIKGVLTATDDLQLLMQVSFGPFTSPLKRVTLVNIVNQFTSVLTSLPFVSVNSRLKAIEALRGSTKSAESQQLLPRVPEVRDPETIGELYNLEHGATFGLSHGLLPWQGGLAMTRPAPRAPEVDRLFFVGAGTRPGNGVPLVLMGAGLTSKLILEELSESKVAARA</sequence>
<feature type="region of interest" description="Disordered" evidence="8">
    <location>
        <begin position="3389"/>
        <end position="3410"/>
    </location>
</feature>
<evidence type="ECO:0000313" key="10">
    <source>
        <dbReference type="EMBL" id="OLP88195.1"/>
    </source>
</evidence>
<dbReference type="GO" id="GO:0015074">
    <property type="term" value="P:DNA integration"/>
    <property type="evidence" value="ECO:0007669"/>
    <property type="project" value="InterPro"/>
</dbReference>
<keyword evidence="4" id="KW-0233">DNA recombination</keyword>
<organism evidence="10 11">
    <name type="scientific">Symbiodinium microadriaticum</name>
    <name type="common">Dinoflagellate</name>
    <name type="synonym">Zooxanthella microadriatica</name>
    <dbReference type="NCBI Taxonomy" id="2951"/>
    <lineage>
        <taxon>Eukaryota</taxon>
        <taxon>Sar</taxon>
        <taxon>Alveolata</taxon>
        <taxon>Dinophyceae</taxon>
        <taxon>Suessiales</taxon>
        <taxon>Symbiodiniaceae</taxon>
        <taxon>Symbiodinium</taxon>
    </lineage>
</organism>
<evidence type="ECO:0000259" key="9">
    <source>
        <dbReference type="Pfam" id="PF01593"/>
    </source>
</evidence>
<protein>
    <submittedName>
        <fullName evidence="10">Zeta-carotene-forming phytoene desaturase</fullName>
    </submittedName>
</protein>
<dbReference type="SUPFAM" id="SSF51905">
    <property type="entry name" value="FAD/NAD(P)-binding domain"/>
    <property type="match status" value="1"/>
</dbReference>
<feature type="domain" description="Amine oxidase" evidence="9">
    <location>
        <begin position="2328"/>
        <end position="2607"/>
    </location>
</feature>
<feature type="region of interest" description="Disordered" evidence="8">
    <location>
        <begin position="261"/>
        <end position="298"/>
    </location>
</feature>
<feature type="region of interest" description="Disordered" evidence="8">
    <location>
        <begin position="97"/>
        <end position="136"/>
    </location>
</feature>
<evidence type="ECO:0000256" key="2">
    <source>
        <dbReference type="ARBA" id="ARBA00022746"/>
    </source>
</evidence>
<evidence type="ECO:0000256" key="6">
    <source>
        <dbReference type="PROSITE-ProRule" id="PRU00235"/>
    </source>
</evidence>
<feature type="region of interest" description="Disordered" evidence="8">
    <location>
        <begin position="3164"/>
        <end position="3183"/>
    </location>
</feature>
<feature type="compositionally biased region" description="Basic and acidic residues" evidence="8">
    <location>
        <begin position="1683"/>
        <end position="1692"/>
    </location>
</feature>
<evidence type="ECO:0000256" key="5">
    <source>
        <dbReference type="PROSITE-ProRule" id="PRU00023"/>
    </source>
</evidence>
<proteinExistence type="predicted"/>
<reference evidence="10 11" key="1">
    <citation type="submission" date="2016-02" db="EMBL/GenBank/DDBJ databases">
        <title>Genome analysis of coral dinoflagellate symbionts highlights evolutionary adaptations to a symbiotic lifestyle.</title>
        <authorList>
            <person name="Aranda M."/>
            <person name="Li Y."/>
            <person name="Liew Y.J."/>
            <person name="Baumgarten S."/>
            <person name="Simakov O."/>
            <person name="Wilson M."/>
            <person name="Piel J."/>
            <person name="Ashoor H."/>
            <person name="Bougouffa S."/>
            <person name="Bajic V.B."/>
            <person name="Ryu T."/>
            <person name="Ravasi T."/>
            <person name="Bayer T."/>
            <person name="Micklem G."/>
            <person name="Kim H."/>
            <person name="Bhak J."/>
            <person name="Lajeunesse T.C."/>
            <person name="Voolstra C.R."/>
        </authorList>
    </citation>
    <scope>NUCLEOTIDE SEQUENCE [LARGE SCALE GENOMIC DNA]</scope>
    <source>
        <strain evidence="10 11">CCMP2467</strain>
    </source>
</reference>
<dbReference type="PANTHER" id="PTHR43734:SF1">
    <property type="entry name" value="PHYTOENE DESATURASE"/>
    <property type="match status" value="1"/>
</dbReference>
<feature type="repeat" description="ANK" evidence="5">
    <location>
        <begin position="1480"/>
        <end position="1512"/>
    </location>
</feature>
<dbReference type="GO" id="GO:0016491">
    <property type="term" value="F:oxidoreductase activity"/>
    <property type="evidence" value="ECO:0007669"/>
    <property type="project" value="UniProtKB-KW"/>
</dbReference>
<dbReference type="InterPro" id="IPR009091">
    <property type="entry name" value="RCC1/BLIP-II"/>
</dbReference>
<dbReference type="PROSITE" id="PS50088">
    <property type="entry name" value="ANK_REPEAT"/>
    <property type="match status" value="7"/>
</dbReference>
<dbReference type="InterPro" id="IPR011010">
    <property type="entry name" value="DNA_brk_join_enz"/>
</dbReference>
<dbReference type="InterPro" id="IPR014105">
    <property type="entry name" value="Carotenoid/retinoid_OxRdtase"/>
</dbReference>
<feature type="coiled-coil region" evidence="7">
    <location>
        <begin position="2830"/>
        <end position="2864"/>
    </location>
</feature>
<dbReference type="Gene3D" id="2.130.10.30">
    <property type="entry name" value="Regulator of chromosome condensation 1/beta-lactamase-inhibitor protein II"/>
    <property type="match status" value="2"/>
</dbReference>
<feature type="region of interest" description="Disordered" evidence="8">
    <location>
        <begin position="2286"/>
        <end position="2316"/>
    </location>
</feature>
<keyword evidence="7" id="KW-0175">Coiled coil</keyword>
<dbReference type="Pfam" id="PF00023">
    <property type="entry name" value="Ank"/>
    <property type="match status" value="1"/>
</dbReference>
<dbReference type="GO" id="GO:0003677">
    <property type="term" value="F:DNA binding"/>
    <property type="evidence" value="ECO:0007669"/>
    <property type="project" value="InterPro"/>
</dbReference>
<feature type="repeat" description="ANK" evidence="5">
    <location>
        <begin position="1381"/>
        <end position="1413"/>
    </location>
</feature>
<feature type="repeat" description="ANK" evidence="5">
    <location>
        <begin position="1447"/>
        <end position="1479"/>
    </location>
</feature>
<feature type="compositionally biased region" description="Basic residues" evidence="8">
    <location>
        <begin position="3167"/>
        <end position="3179"/>
    </location>
</feature>
<dbReference type="InterPro" id="IPR013762">
    <property type="entry name" value="Integrase-like_cat_sf"/>
</dbReference>
<dbReference type="InterPro" id="IPR000408">
    <property type="entry name" value="Reg_chr_condens"/>
</dbReference>
<feature type="compositionally biased region" description="Low complexity" evidence="8">
    <location>
        <begin position="102"/>
        <end position="114"/>
    </location>
</feature>
<dbReference type="EMBL" id="LSRX01000825">
    <property type="protein sequence ID" value="OLP88195.1"/>
    <property type="molecule type" value="Genomic_DNA"/>
</dbReference>
<dbReference type="Proteomes" id="UP000186817">
    <property type="component" value="Unassembled WGS sequence"/>
</dbReference>
<dbReference type="SUPFAM" id="SSF48403">
    <property type="entry name" value="Ankyrin repeat"/>
    <property type="match status" value="1"/>
</dbReference>
<dbReference type="PANTHER" id="PTHR43734">
    <property type="entry name" value="PHYTOENE DESATURASE"/>
    <property type="match status" value="1"/>
</dbReference>
<keyword evidence="3" id="KW-0560">Oxidoreductase</keyword>
<dbReference type="PROSITE" id="PS50012">
    <property type="entry name" value="RCC1_3"/>
    <property type="match status" value="2"/>
</dbReference>
<evidence type="ECO:0000256" key="7">
    <source>
        <dbReference type="SAM" id="Coils"/>
    </source>
</evidence>
<dbReference type="NCBIfam" id="TIGR02734">
    <property type="entry name" value="crtI_fam"/>
    <property type="match status" value="1"/>
</dbReference>
<dbReference type="InterPro" id="IPR002110">
    <property type="entry name" value="Ankyrin_rpt"/>
</dbReference>
<feature type="repeat" description="RCC1" evidence="6">
    <location>
        <begin position="1947"/>
        <end position="1985"/>
    </location>
</feature>
<dbReference type="Pfam" id="PF12796">
    <property type="entry name" value="Ank_2"/>
    <property type="match status" value="3"/>
</dbReference>
<evidence type="ECO:0000256" key="3">
    <source>
        <dbReference type="ARBA" id="ARBA00023002"/>
    </source>
</evidence>
<evidence type="ECO:0000256" key="4">
    <source>
        <dbReference type="ARBA" id="ARBA00023172"/>
    </source>
</evidence>
<dbReference type="GO" id="GO:0006310">
    <property type="term" value="P:DNA recombination"/>
    <property type="evidence" value="ECO:0007669"/>
    <property type="project" value="UniProtKB-KW"/>
</dbReference>
<feature type="repeat" description="ANK" evidence="5">
    <location>
        <begin position="1414"/>
        <end position="1446"/>
    </location>
</feature>
<accession>A0A1Q9CZ33</accession>
<dbReference type="Gene3D" id="3.50.50.60">
    <property type="entry name" value="FAD/NAD(P)-binding domain"/>
    <property type="match status" value="2"/>
</dbReference>
<feature type="repeat" description="ANK" evidence="5">
    <location>
        <begin position="1546"/>
        <end position="1571"/>
    </location>
</feature>
<evidence type="ECO:0000256" key="8">
    <source>
        <dbReference type="SAM" id="MobiDB-lite"/>
    </source>
</evidence>
<feature type="repeat" description="ANK" evidence="5">
    <location>
        <begin position="1513"/>
        <end position="1545"/>
    </location>
</feature>
<dbReference type="GO" id="GO:0016117">
    <property type="term" value="P:carotenoid biosynthetic process"/>
    <property type="evidence" value="ECO:0007669"/>
    <property type="project" value="UniProtKB-KW"/>
</dbReference>
<feature type="region of interest" description="Disordered" evidence="8">
    <location>
        <begin position="2871"/>
        <end position="2921"/>
    </location>
</feature>
<dbReference type="InterPro" id="IPR036188">
    <property type="entry name" value="FAD/NAD-bd_sf"/>
</dbReference>
<dbReference type="InterPro" id="IPR036770">
    <property type="entry name" value="Ankyrin_rpt-contain_sf"/>
</dbReference>
<evidence type="ECO:0000256" key="1">
    <source>
        <dbReference type="ARBA" id="ARBA00004829"/>
    </source>
</evidence>
<dbReference type="Gene3D" id="1.25.40.20">
    <property type="entry name" value="Ankyrin repeat-containing domain"/>
    <property type="match status" value="1"/>
</dbReference>
<comment type="caution">
    <text evidence="10">The sequence shown here is derived from an EMBL/GenBank/DDBJ whole genome shotgun (WGS) entry which is preliminary data.</text>
</comment>
<dbReference type="PROSITE" id="PS50297">
    <property type="entry name" value="ANK_REP_REGION"/>
    <property type="match status" value="7"/>
</dbReference>
<dbReference type="Pfam" id="PF13540">
    <property type="entry name" value="RCC1_2"/>
    <property type="match status" value="5"/>
</dbReference>
<feature type="compositionally biased region" description="Basic and acidic residues" evidence="8">
    <location>
        <begin position="2887"/>
        <end position="2921"/>
    </location>
</feature>
<dbReference type="InterPro" id="IPR002937">
    <property type="entry name" value="Amino_oxidase"/>
</dbReference>
<dbReference type="SUPFAM" id="SSF56349">
    <property type="entry name" value="DNA breaking-rejoining enzymes"/>
    <property type="match status" value="1"/>
</dbReference>